<keyword evidence="4" id="KW-1185">Reference proteome</keyword>
<feature type="region of interest" description="Disordered" evidence="1">
    <location>
        <begin position="95"/>
        <end position="148"/>
    </location>
</feature>
<evidence type="ECO:0000256" key="1">
    <source>
        <dbReference type="SAM" id="MobiDB-lite"/>
    </source>
</evidence>
<feature type="compositionally biased region" description="Low complexity" evidence="1">
    <location>
        <begin position="105"/>
        <end position="125"/>
    </location>
</feature>
<gene>
    <name evidence="2" type="ORF">BRADI_2g14445v3</name>
</gene>
<evidence type="ECO:0000313" key="3">
    <source>
        <dbReference type="EnsemblPlants" id="KQK04585"/>
    </source>
</evidence>
<sequence length="198" mass="21644">MRRRRHQTPHNAPPPPARSQARSHRWQGRRPTFPARMRTRKAASAARTPGGRRLLPERQLAAPAAGPRPGEPKPSLGGGETAWFRRRHASWRWRRETAAASAGRSPANSLSMASTSSSPPATPSADGTPQRSSGSRRRGTSGRSSSDAAHFGGVFVTARDAKSWITCFLDLHHDSKPRCRWHLLRAAAGPAPCPFHHV</sequence>
<organism evidence="2">
    <name type="scientific">Brachypodium distachyon</name>
    <name type="common">Purple false brome</name>
    <name type="synonym">Trachynia distachya</name>
    <dbReference type="NCBI Taxonomy" id="15368"/>
    <lineage>
        <taxon>Eukaryota</taxon>
        <taxon>Viridiplantae</taxon>
        <taxon>Streptophyta</taxon>
        <taxon>Embryophyta</taxon>
        <taxon>Tracheophyta</taxon>
        <taxon>Spermatophyta</taxon>
        <taxon>Magnoliopsida</taxon>
        <taxon>Liliopsida</taxon>
        <taxon>Poales</taxon>
        <taxon>Poaceae</taxon>
        <taxon>BOP clade</taxon>
        <taxon>Pooideae</taxon>
        <taxon>Stipodae</taxon>
        <taxon>Brachypodieae</taxon>
        <taxon>Brachypodium</taxon>
    </lineage>
</organism>
<evidence type="ECO:0000313" key="2">
    <source>
        <dbReference type="EMBL" id="KQK04585.1"/>
    </source>
</evidence>
<proteinExistence type="predicted"/>
<dbReference type="Gramene" id="KQK04585">
    <property type="protein sequence ID" value="KQK04585"/>
    <property type="gene ID" value="BRADI_2g14445v3"/>
</dbReference>
<dbReference type="InParanoid" id="A0A0Q3K1H0"/>
<accession>A0A0Q3K1H0</accession>
<evidence type="ECO:0000313" key="4">
    <source>
        <dbReference type="Proteomes" id="UP000008810"/>
    </source>
</evidence>
<dbReference type="AlphaFoldDB" id="A0A0Q3K1H0"/>
<feature type="region of interest" description="Disordered" evidence="1">
    <location>
        <begin position="1"/>
        <end position="83"/>
    </location>
</feature>
<protein>
    <submittedName>
        <fullName evidence="2 3">Uncharacterized protein</fullName>
    </submittedName>
</protein>
<dbReference type="Proteomes" id="UP000008810">
    <property type="component" value="Chromosome 2"/>
</dbReference>
<reference evidence="2" key="2">
    <citation type="submission" date="2017-06" db="EMBL/GenBank/DDBJ databases">
        <title>WGS assembly of Brachypodium distachyon.</title>
        <authorList>
            <consortium name="The International Brachypodium Initiative"/>
            <person name="Lucas S."/>
            <person name="Harmon-Smith M."/>
            <person name="Lail K."/>
            <person name="Tice H."/>
            <person name="Grimwood J."/>
            <person name="Bruce D."/>
            <person name="Barry K."/>
            <person name="Shu S."/>
            <person name="Lindquist E."/>
            <person name="Wang M."/>
            <person name="Pitluck S."/>
            <person name="Vogel J.P."/>
            <person name="Garvin D.F."/>
            <person name="Mockler T.C."/>
            <person name="Schmutz J."/>
            <person name="Rokhsar D."/>
            <person name="Bevan M.W."/>
        </authorList>
    </citation>
    <scope>NUCLEOTIDE SEQUENCE</scope>
    <source>
        <strain evidence="2">Bd21</strain>
    </source>
</reference>
<reference evidence="3" key="3">
    <citation type="submission" date="2018-08" db="UniProtKB">
        <authorList>
            <consortium name="EnsemblPlants"/>
        </authorList>
    </citation>
    <scope>IDENTIFICATION</scope>
    <source>
        <strain evidence="3">cv. Bd21</strain>
    </source>
</reference>
<dbReference type="EMBL" id="CM000881">
    <property type="protein sequence ID" value="KQK04585.1"/>
    <property type="molecule type" value="Genomic_DNA"/>
</dbReference>
<name>A0A0Q3K1H0_BRADI</name>
<dbReference type="EnsemblPlants" id="KQK04585">
    <property type="protein sequence ID" value="KQK04585"/>
    <property type="gene ID" value="BRADI_2g14445v3"/>
</dbReference>
<reference evidence="2 3" key="1">
    <citation type="journal article" date="2010" name="Nature">
        <title>Genome sequencing and analysis of the model grass Brachypodium distachyon.</title>
        <authorList>
            <consortium name="International Brachypodium Initiative"/>
        </authorList>
    </citation>
    <scope>NUCLEOTIDE SEQUENCE [LARGE SCALE GENOMIC DNA]</scope>
    <source>
        <strain evidence="2 3">Bd21</strain>
    </source>
</reference>